<evidence type="ECO:0000259" key="5">
    <source>
        <dbReference type="PROSITE" id="PS50932"/>
    </source>
</evidence>
<keyword evidence="4" id="KW-0804">Transcription</keyword>
<keyword evidence="2" id="KW-0805">Transcription regulation</keyword>
<evidence type="ECO:0000256" key="3">
    <source>
        <dbReference type="ARBA" id="ARBA00023125"/>
    </source>
</evidence>
<accession>A0A1N6NZJ7</accession>
<dbReference type="PANTHER" id="PTHR30146:SF148">
    <property type="entry name" value="HTH-TYPE TRANSCRIPTIONAL REPRESSOR PURR-RELATED"/>
    <property type="match status" value="1"/>
</dbReference>
<dbReference type="InterPro" id="IPR001761">
    <property type="entry name" value="Peripla_BP/Lac1_sug-bd_dom"/>
</dbReference>
<dbReference type="PROSITE" id="PS00356">
    <property type="entry name" value="HTH_LACI_1"/>
    <property type="match status" value="1"/>
</dbReference>
<dbReference type="Gene3D" id="1.10.260.40">
    <property type="entry name" value="lambda repressor-like DNA-binding domains"/>
    <property type="match status" value="1"/>
</dbReference>
<dbReference type="SUPFAM" id="SSF53822">
    <property type="entry name" value="Periplasmic binding protein-like I"/>
    <property type="match status" value="1"/>
</dbReference>
<dbReference type="CDD" id="cd01392">
    <property type="entry name" value="HTH_LacI"/>
    <property type="match status" value="1"/>
</dbReference>
<dbReference type="GO" id="GO:0003700">
    <property type="term" value="F:DNA-binding transcription factor activity"/>
    <property type="evidence" value="ECO:0007669"/>
    <property type="project" value="TreeGrafter"/>
</dbReference>
<gene>
    <name evidence="6" type="ORF">SAMN05920897_10256</name>
</gene>
<dbReference type="InterPro" id="IPR000843">
    <property type="entry name" value="HTH_LacI"/>
</dbReference>
<dbReference type="Pfam" id="PF00532">
    <property type="entry name" value="Peripla_BP_1"/>
    <property type="match status" value="1"/>
</dbReference>
<dbReference type="EMBL" id="FTMS01000002">
    <property type="protein sequence ID" value="SIP97578.1"/>
    <property type="molecule type" value="Genomic_DNA"/>
</dbReference>
<reference evidence="6 7" key="1">
    <citation type="submission" date="2017-01" db="EMBL/GenBank/DDBJ databases">
        <authorList>
            <person name="Mah S.A."/>
            <person name="Swanson W.J."/>
            <person name="Moy G.W."/>
            <person name="Vacquier V.D."/>
        </authorList>
    </citation>
    <scope>NUCLEOTIDE SEQUENCE [LARGE SCALE GENOMIC DNA]</scope>
    <source>
        <strain evidence="6 7">ASpG1</strain>
    </source>
</reference>
<dbReference type="SUPFAM" id="SSF47413">
    <property type="entry name" value="lambda repressor-like DNA-binding domains"/>
    <property type="match status" value="1"/>
</dbReference>
<name>A0A1N6NZJ7_9SPIO</name>
<dbReference type="Gene3D" id="3.40.50.2300">
    <property type="match status" value="2"/>
</dbReference>
<dbReference type="SMART" id="SM00354">
    <property type="entry name" value="HTH_LACI"/>
    <property type="match status" value="1"/>
</dbReference>
<keyword evidence="1" id="KW-0678">Repressor</keyword>
<sequence length="336" mass="37517">MGATIKDVARQAGVSTATVSRVVNNDHRISPATRQRVLDAVSLLNYKVNTVARSLKSKRTLSVGLIAPEIDNAFFMRVARGVEDRLGEEGYSMIVVNARESELREEAALELLLEKQVDGIIAIPSGNKGDHLALALQARVPLVLADRLVDNFTTDAVLVDNKDATCRAISRLAARGHRSFGFIGGQSHIFTARERYQGFMQALRDQGITPREEHILFGDFHIESGYRLMKDLMEQPDPPRTVMIANYFMHIGVIRYISFQRSMVPPDLYLAAFDNMEFSAVSNVPSLSIAQPIDQIGRHAAERVLQRIQGNTENWPWIERLPTEEITYNDPSNDGS</sequence>
<proteinExistence type="predicted"/>
<dbReference type="InterPro" id="IPR028082">
    <property type="entry name" value="Peripla_BP_I"/>
</dbReference>
<evidence type="ECO:0000256" key="1">
    <source>
        <dbReference type="ARBA" id="ARBA00022491"/>
    </source>
</evidence>
<dbReference type="CDD" id="cd06267">
    <property type="entry name" value="PBP1_LacI_sugar_binding-like"/>
    <property type="match status" value="1"/>
</dbReference>
<dbReference type="STRING" id="159291.SAMN05920897_10256"/>
<dbReference type="GO" id="GO:0000976">
    <property type="term" value="F:transcription cis-regulatory region binding"/>
    <property type="evidence" value="ECO:0007669"/>
    <property type="project" value="TreeGrafter"/>
</dbReference>
<dbReference type="InterPro" id="IPR010982">
    <property type="entry name" value="Lambda_DNA-bd_dom_sf"/>
</dbReference>
<evidence type="ECO:0000313" key="7">
    <source>
        <dbReference type="Proteomes" id="UP000186400"/>
    </source>
</evidence>
<feature type="domain" description="HTH lacI-type" evidence="5">
    <location>
        <begin position="3"/>
        <end position="57"/>
    </location>
</feature>
<dbReference type="PRINTS" id="PR00036">
    <property type="entry name" value="HTHLACI"/>
</dbReference>
<keyword evidence="7" id="KW-1185">Reference proteome</keyword>
<dbReference type="Proteomes" id="UP000186400">
    <property type="component" value="Unassembled WGS sequence"/>
</dbReference>
<organism evidence="6 7">
    <name type="scientific">Alkalispirochaeta americana</name>
    <dbReference type="NCBI Taxonomy" id="159291"/>
    <lineage>
        <taxon>Bacteria</taxon>
        <taxon>Pseudomonadati</taxon>
        <taxon>Spirochaetota</taxon>
        <taxon>Spirochaetia</taxon>
        <taxon>Spirochaetales</taxon>
        <taxon>Spirochaetaceae</taxon>
        <taxon>Alkalispirochaeta</taxon>
    </lineage>
</organism>
<dbReference type="Pfam" id="PF00356">
    <property type="entry name" value="LacI"/>
    <property type="match status" value="1"/>
</dbReference>
<evidence type="ECO:0000256" key="4">
    <source>
        <dbReference type="ARBA" id="ARBA00023163"/>
    </source>
</evidence>
<protein>
    <submittedName>
        <fullName evidence="6">Transcriptional regulator, LacI family</fullName>
    </submittedName>
</protein>
<keyword evidence="3" id="KW-0238">DNA-binding</keyword>
<dbReference type="PANTHER" id="PTHR30146">
    <property type="entry name" value="LACI-RELATED TRANSCRIPTIONAL REPRESSOR"/>
    <property type="match status" value="1"/>
</dbReference>
<dbReference type="PROSITE" id="PS50932">
    <property type="entry name" value="HTH_LACI_2"/>
    <property type="match status" value="1"/>
</dbReference>
<evidence type="ECO:0000256" key="2">
    <source>
        <dbReference type="ARBA" id="ARBA00023015"/>
    </source>
</evidence>
<dbReference type="AlphaFoldDB" id="A0A1N6NZJ7"/>
<evidence type="ECO:0000313" key="6">
    <source>
        <dbReference type="EMBL" id="SIP97578.1"/>
    </source>
</evidence>